<feature type="binding site" evidence="10">
    <location>
        <position position="187"/>
    </location>
    <ligand>
        <name>Zn(2+)</name>
        <dbReference type="ChEBI" id="CHEBI:29105"/>
    </ligand>
</feature>
<evidence type="ECO:0000256" key="8">
    <source>
        <dbReference type="PROSITE-ProRule" id="PRU00042"/>
    </source>
</evidence>
<evidence type="ECO:0000256" key="6">
    <source>
        <dbReference type="ARBA" id="ARBA00023125"/>
    </source>
</evidence>
<sequence length="661" mass="77526">MPGGCAIVGCRNRFIRGGKHFYRFPKDEQFKNLWIQFTRKGNFEVKKCSAICEDHFAADRVVEKKKGRLYLLKKTVPTIYYRESRKGLEKVEVEFDNERCAYVGQESVNLLRGTKSAQEEKLLMQDRRKKAEDLKNLCRFCFESQNEKFVAIKKLEAYSINPTDMIELLDVSPQYNEVFSEIVCEQCFQQIVTIDSFRKKCRKAQDEFVAEMREIDQKLQLIRNFKSEDQKSWFKYDSMLEPDPEEHHSGQIEIVEEHLDDNISFIGDENDEDFNDHAYDSQDFSDYKMVIQDDNKEFLIIKEEILLKNEPIEIIANNSSLEPQFEIMNEDEDDDGEDYEGMINTSNKTLYDINDVDNIIKNPEQNSFALRIYECFFCRLKFAGKKTFKSHECSIKEVKCEVDGCDKVFNKLSGYNTHVVKVHGLLKTSRHFCPICKNVFMSTENQFKNHCRQCCKESEKKDFDNPIECEICKKKCPNLKSYTVHKLFHDSRNLISGNEKNASSLLMKGPVICELCGKEFTNVQGLRTHRKNVHRIGQPKDMVYQCDICSKLRPTKRSLFNHMRNVHRVRETPCNVCGKIFRTPALLQKHMMYHDETKRIHKCPMCPDKPGWFTNVALKRHQRSHHLGLKEHQCDIPFCETSFASSIMLKQHKTNIHGYQV</sequence>
<evidence type="ECO:0000256" key="10">
    <source>
        <dbReference type="PROSITE-ProRule" id="PRU01263"/>
    </source>
</evidence>
<dbReference type="SMART" id="SM00868">
    <property type="entry name" value="zf-AD"/>
    <property type="match status" value="1"/>
</dbReference>
<dbReference type="PROSITE" id="PS00028">
    <property type="entry name" value="ZINC_FINGER_C2H2_1"/>
    <property type="match status" value="4"/>
</dbReference>
<evidence type="ECO:0000259" key="13">
    <source>
        <dbReference type="PROSITE" id="PS51915"/>
    </source>
</evidence>
<feature type="domain" description="ZAD" evidence="13">
    <location>
        <begin position="136"/>
        <end position="211"/>
    </location>
</feature>
<dbReference type="SUPFAM" id="SSF57716">
    <property type="entry name" value="Glucocorticoid receptor-like (DNA-binding domain)"/>
    <property type="match status" value="2"/>
</dbReference>
<comment type="subcellular location">
    <subcellularLocation>
        <location evidence="1">Nucleus</location>
    </subcellularLocation>
</comment>
<evidence type="ECO:0000256" key="4">
    <source>
        <dbReference type="ARBA" id="ARBA00022771"/>
    </source>
</evidence>
<feature type="binding site" evidence="10">
    <location>
        <position position="141"/>
    </location>
    <ligand>
        <name>Zn(2+)</name>
        <dbReference type="ChEBI" id="CHEBI:29105"/>
    </ligand>
</feature>
<keyword evidence="5 10" id="KW-0862">Zinc</keyword>
<dbReference type="PROSITE" id="PS50950">
    <property type="entry name" value="ZF_THAP"/>
    <property type="match status" value="1"/>
</dbReference>
<dbReference type="Pfam" id="PF13912">
    <property type="entry name" value="zf-C2H2_6"/>
    <property type="match status" value="2"/>
</dbReference>
<dbReference type="Gene3D" id="3.40.1800.20">
    <property type="match status" value="1"/>
</dbReference>
<protein>
    <submittedName>
        <fullName evidence="14">CLUMA_CG020846, isoform A</fullName>
    </submittedName>
</protein>
<dbReference type="Pfam" id="PF05485">
    <property type="entry name" value="THAP"/>
    <property type="match status" value="1"/>
</dbReference>
<keyword evidence="7" id="KW-0539">Nucleus</keyword>
<evidence type="ECO:0000256" key="9">
    <source>
        <dbReference type="PROSITE-ProRule" id="PRU00309"/>
    </source>
</evidence>
<evidence type="ECO:0000259" key="11">
    <source>
        <dbReference type="PROSITE" id="PS50157"/>
    </source>
</evidence>
<evidence type="ECO:0000256" key="5">
    <source>
        <dbReference type="ARBA" id="ARBA00022833"/>
    </source>
</evidence>
<keyword evidence="15" id="KW-1185">Reference proteome</keyword>
<feature type="binding site" evidence="10">
    <location>
        <position position="184"/>
    </location>
    <ligand>
        <name>Zn(2+)</name>
        <dbReference type="ChEBI" id="CHEBI:29105"/>
    </ligand>
</feature>
<dbReference type="InterPro" id="IPR013087">
    <property type="entry name" value="Znf_C2H2_type"/>
</dbReference>
<dbReference type="SUPFAM" id="SSF57667">
    <property type="entry name" value="beta-beta-alpha zinc fingers"/>
    <property type="match status" value="4"/>
</dbReference>
<dbReference type="PROSITE" id="PS50157">
    <property type="entry name" value="ZINC_FINGER_C2H2_2"/>
    <property type="match status" value="3"/>
</dbReference>
<keyword evidence="2 10" id="KW-0479">Metal-binding</keyword>
<proteinExistence type="predicted"/>
<evidence type="ECO:0000256" key="3">
    <source>
        <dbReference type="ARBA" id="ARBA00022737"/>
    </source>
</evidence>
<dbReference type="Proteomes" id="UP000183832">
    <property type="component" value="Unassembled WGS sequence"/>
</dbReference>
<evidence type="ECO:0000313" key="15">
    <source>
        <dbReference type="Proteomes" id="UP000183832"/>
    </source>
</evidence>
<keyword evidence="6 9" id="KW-0238">DNA-binding</keyword>
<dbReference type="InterPro" id="IPR006612">
    <property type="entry name" value="THAP_Znf"/>
</dbReference>
<evidence type="ECO:0000256" key="2">
    <source>
        <dbReference type="ARBA" id="ARBA00022723"/>
    </source>
</evidence>
<feature type="binding site" evidence="10">
    <location>
        <position position="138"/>
    </location>
    <ligand>
        <name>Zn(2+)</name>
        <dbReference type="ChEBI" id="CHEBI:29105"/>
    </ligand>
</feature>
<keyword evidence="3" id="KW-0677">Repeat</keyword>
<dbReference type="Pfam" id="PF07776">
    <property type="entry name" value="zf-AD"/>
    <property type="match status" value="1"/>
</dbReference>
<feature type="domain" description="C2H2-type" evidence="11">
    <location>
        <begin position="572"/>
        <end position="599"/>
    </location>
</feature>
<gene>
    <name evidence="14" type="ORF">CLUMA_CG020846</name>
</gene>
<evidence type="ECO:0000256" key="1">
    <source>
        <dbReference type="ARBA" id="ARBA00004123"/>
    </source>
</evidence>
<dbReference type="InterPro" id="IPR036236">
    <property type="entry name" value="Znf_C2H2_sf"/>
</dbReference>
<dbReference type="EMBL" id="CVRI01000074">
    <property type="protein sequence ID" value="CRL07927.1"/>
    <property type="molecule type" value="Genomic_DNA"/>
</dbReference>
<dbReference type="SMART" id="SM00692">
    <property type="entry name" value="DM3"/>
    <property type="match status" value="1"/>
</dbReference>
<reference evidence="14 15" key="1">
    <citation type="submission" date="2015-04" db="EMBL/GenBank/DDBJ databases">
        <authorList>
            <person name="Syromyatnikov M.Y."/>
            <person name="Popov V.N."/>
        </authorList>
    </citation>
    <scope>NUCLEOTIDE SEQUENCE [LARGE SCALE GENOMIC DNA]</scope>
</reference>
<dbReference type="Pfam" id="PF00096">
    <property type="entry name" value="zf-C2H2"/>
    <property type="match status" value="1"/>
</dbReference>
<evidence type="ECO:0000259" key="12">
    <source>
        <dbReference type="PROSITE" id="PS50950"/>
    </source>
</evidence>
<dbReference type="GO" id="GO:0008270">
    <property type="term" value="F:zinc ion binding"/>
    <property type="evidence" value="ECO:0007669"/>
    <property type="project" value="UniProtKB-UniRule"/>
</dbReference>
<keyword evidence="4 8" id="KW-0863">Zinc-finger</keyword>
<dbReference type="PROSITE" id="PS51915">
    <property type="entry name" value="ZAD"/>
    <property type="match status" value="1"/>
</dbReference>
<organism evidence="14 15">
    <name type="scientific">Clunio marinus</name>
    <dbReference type="NCBI Taxonomy" id="568069"/>
    <lineage>
        <taxon>Eukaryota</taxon>
        <taxon>Metazoa</taxon>
        <taxon>Ecdysozoa</taxon>
        <taxon>Arthropoda</taxon>
        <taxon>Hexapoda</taxon>
        <taxon>Insecta</taxon>
        <taxon>Pterygota</taxon>
        <taxon>Neoptera</taxon>
        <taxon>Endopterygota</taxon>
        <taxon>Diptera</taxon>
        <taxon>Nematocera</taxon>
        <taxon>Chironomoidea</taxon>
        <taxon>Chironomidae</taxon>
        <taxon>Clunio</taxon>
    </lineage>
</organism>
<name>A0A1J1J6A3_9DIPT</name>
<dbReference type="GO" id="GO:0005634">
    <property type="term" value="C:nucleus"/>
    <property type="evidence" value="ECO:0007669"/>
    <property type="project" value="UniProtKB-SubCell"/>
</dbReference>
<dbReference type="SMART" id="SM00980">
    <property type="entry name" value="THAP"/>
    <property type="match status" value="1"/>
</dbReference>
<accession>A0A1J1J6A3</accession>
<dbReference type="InterPro" id="IPR050888">
    <property type="entry name" value="ZnF_C2H2-type_TF"/>
</dbReference>
<dbReference type="SMART" id="SM00355">
    <property type="entry name" value="ZnF_C2H2"/>
    <property type="match status" value="7"/>
</dbReference>
<feature type="domain" description="THAP-type" evidence="12">
    <location>
        <begin position="1"/>
        <end position="80"/>
    </location>
</feature>
<dbReference type="OrthoDB" id="6077919at2759"/>
<dbReference type="PANTHER" id="PTHR24406">
    <property type="entry name" value="TRANSCRIPTIONAL REPRESSOR CTCFL-RELATED"/>
    <property type="match status" value="1"/>
</dbReference>
<dbReference type="GO" id="GO:0003677">
    <property type="term" value="F:DNA binding"/>
    <property type="evidence" value="ECO:0007669"/>
    <property type="project" value="UniProtKB-UniRule"/>
</dbReference>
<feature type="domain" description="C2H2-type" evidence="11">
    <location>
        <begin position="544"/>
        <end position="572"/>
    </location>
</feature>
<dbReference type="InterPro" id="IPR012934">
    <property type="entry name" value="Znf_AD"/>
</dbReference>
<dbReference type="AlphaFoldDB" id="A0A1J1J6A3"/>
<dbReference type="Gene3D" id="3.30.160.60">
    <property type="entry name" value="Classic Zinc Finger"/>
    <property type="match status" value="3"/>
</dbReference>
<evidence type="ECO:0000313" key="14">
    <source>
        <dbReference type="EMBL" id="CRL07927.1"/>
    </source>
</evidence>
<feature type="domain" description="C2H2-type" evidence="11">
    <location>
        <begin position="511"/>
        <end position="539"/>
    </location>
</feature>
<evidence type="ECO:0000256" key="7">
    <source>
        <dbReference type="ARBA" id="ARBA00023242"/>
    </source>
</evidence>